<dbReference type="Pfam" id="PF02879">
    <property type="entry name" value="PGM_PMM_II"/>
    <property type="match status" value="1"/>
</dbReference>
<evidence type="ECO:0000256" key="3">
    <source>
        <dbReference type="ARBA" id="ARBA00022553"/>
    </source>
</evidence>
<dbReference type="Pfam" id="PF02878">
    <property type="entry name" value="PGM_PMM_I"/>
    <property type="match status" value="1"/>
</dbReference>
<dbReference type="InterPro" id="IPR016066">
    <property type="entry name" value="A-D-PHexomutase_CS"/>
</dbReference>
<evidence type="ECO:0000256" key="4">
    <source>
        <dbReference type="ARBA" id="ARBA00022723"/>
    </source>
</evidence>
<dbReference type="PANTHER" id="PTHR43771">
    <property type="entry name" value="PHOSPHOMANNOMUTASE"/>
    <property type="match status" value="1"/>
</dbReference>
<dbReference type="InterPro" id="IPR005845">
    <property type="entry name" value="A-D-PHexomutase_a/b/a-II"/>
</dbReference>
<sequence length="236" mass="25639">GGAIIITASHNPAVWNGFKYKDEHGSSASDETTARIEGLISEALATGKANGLPLDKAVEQGLVEEFDLDPIYFDQITKLVDLDAIRRAGLKLVFDPMYGAGAGYLQRFLGGGTIELIEINSERNPLFPGIRPEPIAVNLARLSATVREQGANVGLATDGDADRMGIVDEKGTFLTQLQVFALLCLYLLEVRGERGPIIKTITTTSMVYRLGEIYDVPVYETLVGFKYVAPIMMAEK</sequence>
<dbReference type="PROSITE" id="PS00710">
    <property type="entry name" value="PGM_PMM"/>
    <property type="match status" value="1"/>
</dbReference>
<evidence type="ECO:0008006" key="11">
    <source>
        <dbReference type="Google" id="ProtNLM"/>
    </source>
</evidence>
<gene>
    <name evidence="10" type="ORF">S01H1_76355</name>
</gene>
<protein>
    <recommendedName>
        <fullName evidence="11">Alpha-D-phosphohexomutase alpha/beta/alpha domain-containing protein</fullName>
    </recommendedName>
</protein>
<keyword evidence="4" id="KW-0479">Metal-binding</keyword>
<feature type="domain" description="Alpha-D-phosphohexomutase alpha/beta/alpha" evidence="7">
    <location>
        <begin position="2"/>
        <end position="42"/>
    </location>
</feature>
<evidence type="ECO:0000259" key="8">
    <source>
        <dbReference type="Pfam" id="PF02879"/>
    </source>
</evidence>
<evidence type="ECO:0000259" key="9">
    <source>
        <dbReference type="Pfam" id="PF02880"/>
    </source>
</evidence>
<dbReference type="GO" id="GO:0000287">
    <property type="term" value="F:magnesium ion binding"/>
    <property type="evidence" value="ECO:0007669"/>
    <property type="project" value="InterPro"/>
</dbReference>
<feature type="domain" description="Alpha-D-phosphohexomutase alpha/beta/alpha" evidence="9">
    <location>
        <begin position="178"/>
        <end position="235"/>
    </location>
</feature>
<feature type="non-terminal residue" evidence="10">
    <location>
        <position position="236"/>
    </location>
</feature>
<evidence type="ECO:0000256" key="2">
    <source>
        <dbReference type="ARBA" id="ARBA00010231"/>
    </source>
</evidence>
<comment type="similarity">
    <text evidence="2">Belongs to the phosphohexose mutase family.</text>
</comment>
<feature type="domain" description="Alpha-D-phosphohexomutase alpha/beta/alpha" evidence="8">
    <location>
        <begin position="72"/>
        <end position="171"/>
    </location>
</feature>
<name>X0Z563_9ZZZZ</name>
<accession>X0Z563</accession>
<dbReference type="GO" id="GO:0016868">
    <property type="term" value="F:intramolecular phosphotransferase activity"/>
    <property type="evidence" value="ECO:0007669"/>
    <property type="project" value="InterPro"/>
</dbReference>
<dbReference type="Gene3D" id="3.40.120.10">
    <property type="entry name" value="Alpha-D-Glucose-1,6-Bisphosphate, subunit A, domain 3"/>
    <property type="match status" value="3"/>
</dbReference>
<comment type="caution">
    <text evidence="10">The sequence shown here is derived from an EMBL/GenBank/DDBJ whole genome shotgun (WGS) entry which is preliminary data.</text>
</comment>
<dbReference type="InterPro" id="IPR005844">
    <property type="entry name" value="A-D-PHexomutase_a/b/a-I"/>
</dbReference>
<keyword evidence="5" id="KW-0460">Magnesium</keyword>
<reference evidence="10" key="1">
    <citation type="journal article" date="2014" name="Front. Microbiol.">
        <title>High frequency of phylogenetically diverse reductive dehalogenase-homologous genes in deep subseafloor sedimentary metagenomes.</title>
        <authorList>
            <person name="Kawai M."/>
            <person name="Futagami T."/>
            <person name="Toyoda A."/>
            <person name="Takaki Y."/>
            <person name="Nishi S."/>
            <person name="Hori S."/>
            <person name="Arai W."/>
            <person name="Tsubouchi T."/>
            <person name="Morono Y."/>
            <person name="Uchiyama I."/>
            <person name="Ito T."/>
            <person name="Fujiyama A."/>
            <person name="Inagaki F."/>
            <person name="Takami H."/>
        </authorList>
    </citation>
    <scope>NUCLEOTIDE SEQUENCE</scope>
    <source>
        <strain evidence="10">Expedition CK06-06</strain>
    </source>
</reference>
<feature type="non-terminal residue" evidence="10">
    <location>
        <position position="1"/>
    </location>
</feature>
<evidence type="ECO:0000259" key="7">
    <source>
        <dbReference type="Pfam" id="PF02878"/>
    </source>
</evidence>
<evidence type="ECO:0000313" key="10">
    <source>
        <dbReference type="EMBL" id="GAG53537.1"/>
    </source>
</evidence>
<dbReference type="AlphaFoldDB" id="X0Z563"/>
<dbReference type="EMBL" id="BARS01051236">
    <property type="protein sequence ID" value="GAG53537.1"/>
    <property type="molecule type" value="Genomic_DNA"/>
</dbReference>
<evidence type="ECO:0000256" key="6">
    <source>
        <dbReference type="ARBA" id="ARBA00023235"/>
    </source>
</evidence>
<comment type="cofactor">
    <cofactor evidence="1">
        <name>Mg(2+)</name>
        <dbReference type="ChEBI" id="CHEBI:18420"/>
    </cofactor>
</comment>
<keyword evidence="3" id="KW-0597">Phosphoprotein</keyword>
<dbReference type="PRINTS" id="PR00509">
    <property type="entry name" value="PGMPMM"/>
</dbReference>
<dbReference type="InterPro" id="IPR005841">
    <property type="entry name" value="Alpha-D-phosphohexomutase_SF"/>
</dbReference>
<dbReference type="InterPro" id="IPR005846">
    <property type="entry name" value="A-D-PHexomutase_a/b/a-III"/>
</dbReference>
<keyword evidence="6" id="KW-0413">Isomerase</keyword>
<dbReference type="SUPFAM" id="SSF53738">
    <property type="entry name" value="Phosphoglucomutase, first 3 domains"/>
    <property type="match status" value="3"/>
</dbReference>
<dbReference type="GO" id="GO:0005975">
    <property type="term" value="P:carbohydrate metabolic process"/>
    <property type="evidence" value="ECO:0007669"/>
    <property type="project" value="InterPro"/>
</dbReference>
<dbReference type="PANTHER" id="PTHR43771:SF1">
    <property type="entry name" value="PHOSPHOMANNOMUTASE"/>
    <property type="match status" value="1"/>
</dbReference>
<dbReference type="InterPro" id="IPR016055">
    <property type="entry name" value="A-D-PHexomutase_a/b/a-I/II/III"/>
</dbReference>
<evidence type="ECO:0000256" key="1">
    <source>
        <dbReference type="ARBA" id="ARBA00001946"/>
    </source>
</evidence>
<proteinExistence type="inferred from homology"/>
<organism evidence="10">
    <name type="scientific">marine sediment metagenome</name>
    <dbReference type="NCBI Taxonomy" id="412755"/>
    <lineage>
        <taxon>unclassified sequences</taxon>
        <taxon>metagenomes</taxon>
        <taxon>ecological metagenomes</taxon>
    </lineage>
</organism>
<evidence type="ECO:0000256" key="5">
    <source>
        <dbReference type="ARBA" id="ARBA00022842"/>
    </source>
</evidence>
<dbReference type="Pfam" id="PF02880">
    <property type="entry name" value="PGM_PMM_III"/>
    <property type="match status" value="1"/>
</dbReference>